<accession>A0ACA9SZH9</accession>
<sequence length="57" mass="6222">MLTQRPVSLEILSGTVSSASHGTLRKIPVIFKLTTTDNKRMPRVQASMGDFSTTLDS</sequence>
<dbReference type="Proteomes" id="UP000789920">
    <property type="component" value="Unassembled WGS sequence"/>
</dbReference>
<evidence type="ECO:0000313" key="2">
    <source>
        <dbReference type="Proteomes" id="UP000789920"/>
    </source>
</evidence>
<name>A0ACA9SZH9_9GLOM</name>
<comment type="caution">
    <text evidence="1">The sequence shown here is derived from an EMBL/GenBank/DDBJ whole genome shotgun (WGS) entry which is preliminary data.</text>
</comment>
<gene>
    <name evidence="1" type="ORF">RPERSI_LOCUS36483</name>
</gene>
<organism evidence="1 2">
    <name type="scientific">Racocetra persica</name>
    <dbReference type="NCBI Taxonomy" id="160502"/>
    <lineage>
        <taxon>Eukaryota</taxon>
        <taxon>Fungi</taxon>
        <taxon>Fungi incertae sedis</taxon>
        <taxon>Mucoromycota</taxon>
        <taxon>Glomeromycotina</taxon>
        <taxon>Glomeromycetes</taxon>
        <taxon>Diversisporales</taxon>
        <taxon>Gigasporaceae</taxon>
        <taxon>Racocetra</taxon>
    </lineage>
</organism>
<feature type="non-terminal residue" evidence="1">
    <location>
        <position position="57"/>
    </location>
</feature>
<evidence type="ECO:0000313" key="1">
    <source>
        <dbReference type="EMBL" id="CAG8851252.1"/>
    </source>
</evidence>
<proteinExistence type="predicted"/>
<reference evidence="1" key="1">
    <citation type="submission" date="2021-06" db="EMBL/GenBank/DDBJ databases">
        <authorList>
            <person name="Kallberg Y."/>
            <person name="Tangrot J."/>
            <person name="Rosling A."/>
        </authorList>
    </citation>
    <scope>NUCLEOTIDE SEQUENCE</scope>
    <source>
        <strain evidence="1">MA461A</strain>
    </source>
</reference>
<dbReference type="EMBL" id="CAJVQC010175088">
    <property type="protein sequence ID" value="CAG8851252.1"/>
    <property type="molecule type" value="Genomic_DNA"/>
</dbReference>
<keyword evidence="2" id="KW-1185">Reference proteome</keyword>
<protein>
    <submittedName>
        <fullName evidence="1">24844_t:CDS:1</fullName>
    </submittedName>
</protein>